<evidence type="ECO:0000313" key="1">
    <source>
        <dbReference type="EMBL" id="DAD99024.1"/>
    </source>
</evidence>
<accession>A0A8S5NXU4</accession>
<proteinExistence type="predicted"/>
<protein>
    <recommendedName>
        <fullName evidence="2">DUF1492 domain-containing protein</fullName>
    </recommendedName>
</protein>
<name>A0A8S5NXU4_9CAUD</name>
<reference evidence="1" key="1">
    <citation type="journal article" date="2021" name="Proc. Natl. Acad. Sci. U.S.A.">
        <title>A Catalog of Tens of Thousands of Viruses from Human Metagenomes Reveals Hidden Associations with Chronic Diseases.</title>
        <authorList>
            <person name="Tisza M.J."/>
            <person name="Buck C.B."/>
        </authorList>
    </citation>
    <scope>NUCLEOTIDE SEQUENCE</scope>
    <source>
        <strain evidence="1">CtVzN31</strain>
    </source>
</reference>
<organism evidence="1">
    <name type="scientific">Siphoviridae sp. ctVzN31</name>
    <dbReference type="NCBI Taxonomy" id="2825534"/>
    <lineage>
        <taxon>Viruses</taxon>
        <taxon>Duplodnaviria</taxon>
        <taxon>Heunggongvirae</taxon>
        <taxon>Uroviricota</taxon>
        <taxon>Caudoviricetes</taxon>
    </lineage>
</organism>
<dbReference type="EMBL" id="BK015273">
    <property type="protein sequence ID" value="DAD99024.1"/>
    <property type="molecule type" value="Genomic_DNA"/>
</dbReference>
<evidence type="ECO:0008006" key="2">
    <source>
        <dbReference type="Google" id="ProtNLM"/>
    </source>
</evidence>
<sequence>MNWKYEAIEKLKEYSAKRQSLKSIPEEMARLESAMQSIRSATADGTPVSGGGSGREDMMLSNIVHREELARSLEQARKWVSLVDSGLESLSVDEKKILSRFYISPARGNVDALCEELGVEKAQVYRRRDSALRHFTLCLYGQTES</sequence>